<evidence type="ECO:0000313" key="3">
    <source>
        <dbReference type="Proteomes" id="UP000314294"/>
    </source>
</evidence>
<name>A0A4Z2G2N0_9TELE</name>
<dbReference type="EMBL" id="SRLO01000756">
    <property type="protein sequence ID" value="TNN47153.1"/>
    <property type="molecule type" value="Genomic_DNA"/>
</dbReference>
<evidence type="ECO:0000313" key="2">
    <source>
        <dbReference type="EMBL" id="TNN47153.1"/>
    </source>
</evidence>
<keyword evidence="3" id="KW-1185">Reference proteome</keyword>
<accession>A0A4Z2G2N0</accession>
<reference evidence="2 3" key="1">
    <citation type="submission" date="2019-03" db="EMBL/GenBank/DDBJ databases">
        <title>First draft genome of Liparis tanakae, snailfish: a comprehensive survey of snailfish specific genes.</title>
        <authorList>
            <person name="Kim W."/>
            <person name="Song I."/>
            <person name="Jeong J.-H."/>
            <person name="Kim D."/>
            <person name="Kim S."/>
            <person name="Ryu S."/>
            <person name="Song J.Y."/>
            <person name="Lee S.K."/>
        </authorList>
    </citation>
    <scope>NUCLEOTIDE SEQUENCE [LARGE SCALE GENOMIC DNA]</scope>
    <source>
        <tissue evidence="2">Muscle</tissue>
    </source>
</reference>
<evidence type="ECO:0000256" key="1">
    <source>
        <dbReference type="SAM" id="MobiDB-lite"/>
    </source>
</evidence>
<protein>
    <submittedName>
        <fullName evidence="2">Uncharacterized protein</fullName>
    </submittedName>
</protein>
<feature type="compositionally biased region" description="Low complexity" evidence="1">
    <location>
        <begin position="63"/>
        <end position="79"/>
    </location>
</feature>
<gene>
    <name evidence="2" type="ORF">EYF80_042657</name>
</gene>
<feature type="region of interest" description="Disordered" evidence="1">
    <location>
        <begin position="18"/>
        <end position="79"/>
    </location>
</feature>
<dbReference type="Proteomes" id="UP000314294">
    <property type="component" value="Unassembled WGS sequence"/>
</dbReference>
<comment type="caution">
    <text evidence="2">The sequence shown here is derived from an EMBL/GenBank/DDBJ whole genome shotgun (WGS) entry which is preliminary data.</text>
</comment>
<proteinExistence type="predicted"/>
<organism evidence="2 3">
    <name type="scientific">Liparis tanakae</name>
    <name type="common">Tanaka's snailfish</name>
    <dbReference type="NCBI Taxonomy" id="230148"/>
    <lineage>
        <taxon>Eukaryota</taxon>
        <taxon>Metazoa</taxon>
        <taxon>Chordata</taxon>
        <taxon>Craniata</taxon>
        <taxon>Vertebrata</taxon>
        <taxon>Euteleostomi</taxon>
        <taxon>Actinopterygii</taxon>
        <taxon>Neopterygii</taxon>
        <taxon>Teleostei</taxon>
        <taxon>Neoteleostei</taxon>
        <taxon>Acanthomorphata</taxon>
        <taxon>Eupercaria</taxon>
        <taxon>Perciformes</taxon>
        <taxon>Cottioidei</taxon>
        <taxon>Cottales</taxon>
        <taxon>Liparidae</taxon>
        <taxon>Liparis</taxon>
    </lineage>
</organism>
<sequence length="79" mass="8476">MASVPEHEHVLLRYLAHGATRRGGRSQQTCGGTPPPSSPVLLVSGDESRWSQPQLQQDDVVNTSGGSTYVSSFSSTHVR</sequence>
<feature type="compositionally biased region" description="Polar residues" evidence="1">
    <location>
        <begin position="50"/>
        <end position="62"/>
    </location>
</feature>
<dbReference type="AlphaFoldDB" id="A0A4Z2G2N0"/>